<keyword evidence="1" id="KW-0175">Coiled coil</keyword>
<feature type="domain" description="GGDEF" evidence="5">
    <location>
        <begin position="524"/>
        <end position="657"/>
    </location>
</feature>
<dbReference type="SUPFAM" id="SSF55073">
    <property type="entry name" value="Nucleotide cyclase"/>
    <property type="match status" value="1"/>
</dbReference>
<evidence type="ECO:0000256" key="2">
    <source>
        <dbReference type="SAM" id="Phobius"/>
    </source>
</evidence>
<dbReference type="PROSITE" id="PS50883">
    <property type="entry name" value="EAL"/>
    <property type="match status" value="1"/>
</dbReference>
<dbReference type="RefSeq" id="WP_008908544.1">
    <property type="nucleotide sequence ID" value="NZ_CAKP01000066.1"/>
</dbReference>
<protein>
    <submittedName>
        <fullName evidence="6">Diguanylate cyclase/phosphodiesterase (GGDEF &amp; EAL domains) with PAS/PAC sensor(S)</fullName>
    </submittedName>
</protein>
<evidence type="ECO:0000259" key="5">
    <source>
        <dbReference type="PROSITE" id="PS50887"/>
    </source>
</evidence>
<dbReference type="InterPro" id="IPR035965">
    <property type="entry name" value="PAS-like_dom_sf"/>
</dbReference>
<keyword evidence="2" id="KW-0472">Membrane</keyword>
<dbReference type="STRING" id="857293.CAAU_1190"/>
<evidence type="ECO:0000256" key="1">
    <source>
        <dbReference type="SAM" id="Coils"/>
    </source>
</evidence>
<dbReference type="Gene3D" id="6.10.340.10">
    <property type="match status" value="1"/>
</dbReference>
<feature type="coiled-coil region" evidence="1">
    <location>
        <begin position="334"/>
        <end position="372"/>
    </location>
</feature>
<dbReference type="SMART" id="SM00267">
    <property type="entry name" value="GGDEF"/>
    <property type="match status" value="1"/>
</dbReference>
<dbReference type="SMART" id="SM00091">
    <property type="entry name" value="PAS"/>
    <property type="match status" value="1"/>
</dbReference>
<dbReference type="SMART" id="SM00052">
    <property type="entry name" value="EAL"/>
    <property type="match status" value="1"/>
</dbReference>
<gene>
    <name evidence="6" type="ORF">CAAU_1190</name>
</gene>
<dbReference type="eggNOG" id="COG5001">
    <property type="taxonomic scope" value="Bacteria"/>
</dbReference>
<dbReference type="PROSITE" id="PS50887">
    <property type="entry name" value="GGDEF"/>
    <property type="match status" value="1"/>
</dbReference>
<dbReference type="SUPFAM" id="SSF55785">
    <property type="entry name" value="PYP-like sensor domain (PAS domain)"/>
    <property type="match status" value="1"/>
</dbReference>
<dbReference type="Gene3D" id="3.20.20.450">
    <property type="entry name" value="EAL domain"/>
    <property type="match status" value="1"/>
</dbReference>
<dbReference type="Proteomes" id="UP000007652">
    <property type="component" value="Unassembled WGS sequence"/>
</dbReference>
<feature type="domain" description="PAS" evidence="3">
    <location>
        <begin position="378"/>
        <end position="424"/>
    </location>
</feature>
<dbReference type="AlphaFoldDB" id="I7K6V9"/>
<evidence type="ECO:0000259" key="4">
    <source>
        <dbReference type="PROSITE" id="PS50883"/>
    </source>
</evidence>
<feature type="transmembrane region" description="Helical" evidence="2">
    <location>
        <begin position="266"/>
        <end position="288"/>
    </location>
</feature>
<dbReference type="CDD" id="cd01948">
    <property type="entry name" value="EAL"/>
    <property type="match status" value="1"/>
</dbReference>
<dbReference type="Gene3D" id="3.30.450.20">
    <property type="entry name" value="PAS domain"/>
    <property type="match status" value="1"/>
</dbReference>
<dbReference type="NCBIfam" id="TIGR00229">
    <property type="entry name" value="sensory_box"/>
    <property type="match status" value="1"/>
</dbReference>
<dbReference type="PROSITE" id="PS50112">
    <property type="entry name" value="PAS"/>
    <property type="match status" value="1"/>
</dbReference>
<dbReference type="OrthoDB" id="9762141at2"/>
<organism evidence="6 7">
    <name type="scientific">Caloramator australicus RC3</name>
    <dbReference type="NCBI Taxonomy" id="857293"/>
    <lineage>
        <taxon>Bacteria</taxon>
        <taxon>Bacillati</taxon>
        <taxon>Bacillota</taxon>
        <taxon>Clostridia</taxon>
        <taxon>Eubacteriales</taxon>
        <taxon>Clostridiaceae</taxon>
        <taxon>Caloramator</taxon>
    </lineage>
</organism>
<sequence length="924" mass="107970">MRLKYKILKTIVLNILAYFLFIIFFQSFYIRPKFKMFMESIISNEIQREMDLLEKELELLHVTTRDYAIWDESYDFVIYKHKDYIEKNYSFASLKNIGVSLAAILDNNGNLIYGITRKNEEIKDYFDEGLLDKFILTGLHKSNFVGFLEFDKDIYCFAGEGIHKSDGTGDRKGIIIFGKRLDEIKLNTQSKYEFINLLDLNKNELDKIEGLIKSKNKVKISQKEVILTIENKDTYVAYYPIKDLTGNLLFLFKIYVPKDMENKIEYMGIVIALTILLFGVLIVLILNFKFSKLINKPLEQIMNNIKDFTYKMENKLNIDLYGRKDEISDLAKSIDILKSEIIAKQNNLEDINRRLEIRVKKRTKELKIKNKEILLSDKILSETLEGVIILDSDKRILKVNKAIKNMFGFKEEDLIQNKIDILNFEFDNINFHNIFDIVQQKGYWRGEARIYNKNDVSLPVWLSATFLQFNGYKVYILILSDISKLKEKEEELEKLAYYDLLTNLPNRNFFMKKLKEIIDDTICKSFALLFIDLDGFKVINDTLGHDIGDKVLINVADRIISCIDKGDIVFRLGEDEFIVLTFNIDNEYKVRDFANKIINEISKPLFINNFDIKASASIGIVKYPKDDITFEGLLRKVDATLYEVKEKEKGGFLFFSQEIEKKNKKFREIETGLRRALVNNELRLYIQPIFRESNNGEFVITKGELLLRWIRNNRIVYPPDEFIKVAEKNGMIVDVGNWILKEAYRIRQKLIEKGIYIDLCINISAKQLENKDFLNNIKYLFDEKNILENWIFEITENVLIRDFNISTHIFKEVKKLGIKIALDDFGTGYSSINYLSQLPIDYIKIDRSFISKAGQDGFNGVILAITSMAKSLGVKTVAEGVENKEQLKLLRNLGCDEFQGYFFSKPIDVEEFIRNLNLLNKIKI</sequence>
<dbReference type="InterPro" id="IPR035919">
    <property type="entry name" value="EAL_sf"/>
</dbReference>
<evidence type="ECO:0000313" key="6">
    <source>
        <dbReference type="EMBL" id="CCJ33274.1"/>
    </source>
</evidence>
<evidence type="ECO:0000259" key="3">
    <source>
        <dbReference type="PROSITE" id="PS50112"/>
    </source>
</evidence>
<proteinExistence type="predicted"/>
<accession>I7K6V9</accession>
<dbReference type="Pfam" id="PF00563">
    <property type="entry name" value="EAL"/>
    <property type="match status" value="1"/>
</dbReference>
<dbReference type="InterPro" id="IPR000014">
    <property type="entry name" value="PAS"/>
</dbReference>
<dbReference type="InterPro" id="IPR001633">
    <property type="entry name" value="EAL_dom"/>
</dbReference>
<reference evidence="6 7" key="1">
    <citation type="journal article" date="2011" name="J. Bacteriol.">
        <title>Draft genome sequence of Caloramator australicus strain RC3T, a thermoanaerobe from the Great Artesian Basin of Australia.</title>
        <authorList>
            <person name="Ogg C.D."/>
            <person name="Patel B.K.C."/>
        </authorList>
    </citation>
    <scope>NUCLEOTIDE SEQUENCE [LARGE SCALE GENOMIC DNA]</scope>
    <source>
        <strain evidence="6 7">RC3</strain>
    </source>
</reference>
<keyword evidence="2" id="KW-0812">Transmembrane</keyword>
<feature type="transmembrane region" description="Helical" evidence="2">
    <location>
        <begin position="12"/>
        <end position="30"/>
    </location>
</feature>
<dbReference type="EMBL" id="CAKP01000066">
    <property type="protein sequence ID" value="CCJ33274.1"/>
    <property type="molecule type" value="Genomic_DNA"/>
</dbReference>
<dbReference type="CDD" id="cd00130">
    <property type="entry name" value="PAS"/>
    <property type="match status" value="1"/>
</dbReference>
<dbReference type="SUPFAM" id="SSF141868">
    <property type="entry name" value="EAL domain-like"/>
    <property type="match status" value="1"/>
</dbReference>
<name>I7K6V9_9CLOT</name>
<evidence type="ECO:0000313" key="7">
    <source>
        <dbReference type="Proteomes" id="UP000007652"/>
    </source>
</evidence>
<dbReference type="InterPro" id="IPR000160">
    <property type="entry name" value="GGDEF_dom"/>
</dbReference>
<keyword evidence="2" id="KW-1133">Transmembrane helix</keyword>
<dbReference type="InterPro" id="IPR029787">
    <property type="entry name" value="Nucleotide_cyclase"/>
</dbReference>
<dbReference type="Pfam" id="PF05228">
    <property type="entry name" value="CHASE4"/>
    <property type="match status" value="1"/>
</dbReference>
<dbReference type="PANTHER" id="PTHR44757">
    <property type="entry name" value="DIGUANYLATE CYCLASE DGCP"/>
    <property type="match status" value="1"/>
</dbReference>
<dbReference type="Pfam" id="PF13426">
    <property type="entry name" value="PAS_9"/>
    <property type="match status" value="1"/>
</dbReference>
<dbReference type="InterPro" id="IPR043128">
    <property type="entry name" value="Rev_trsase/Diguanyl_cyclase"/>
</dbReference>
<feature type="domain" description="EAL" evidence="4">
    <location>
        <begin position="666"/>
        <end position="920"/>
    </location>
</feature>
<dbReference type="Pfam" id="PF00990">
    <property type="entry name" value="GGDEF"/>
    <property type="match status" value="1"/>
</dbReference>
<dbReference type="CDD" id="cd01949">
    <property type="entry name" value="GGDEF"/>
    <property type="match status" value="1"/>
</dbReference>
<keyword evidence="7" id="KW-1185">Reference proteome</keyword>
<dbReference type="NCBIfam" id="TIGR00254">
    <property type="entry name" value="GGDEF"/>
    <property type="match status" value="1"/>
</dbReference>
<comment type="caution">
    <text evidence="6">The sequence shown here is derived from an EMBL/GenBank/DDBJ whole genome shotgun (WGS) entry which is preliminary data.</text>
</comment>
<dbReference type="Gene3D" id="3.30.70.270">
    <property type="match status" value="1"/>
</dbReference>
<dbReference type="InterPro" id="IPR052155">
    <property type="entry name" value="Biofilm_reg_signaling"/>
</dbReference>
<dbReference type="InterPro" id="IPR007892">
    <property type="entry name" value="CHASE4"/>
</dbReference>
<dbReference type="PANTHER" id="PTHR44757:SF2">
    <property type="entry name" value="BIOFILM ARCHITECTURE MAINTENANCE PROTEIN MBAA"/>
    <property type="match status" value="1"/>
</dbReference>